<dbReference type="GO" id="GO:0046872">
    <property type="term" value="F:metal ion binding"/>
    <property type="evidence" value="ECO:0007669"/>
    <property type="project" value="UniProtKB-KW"/>
</dbReference>
<comment type="cofactor">
    <cofactor evidence="1">
        <name>heme b</name>
        <dbReference type="ChEBI" id="CHEBI:60344"/>
    </cofactor>
</comment>
<keyword evidence="5" id="KW-0408">Iron</keyword>
<evidence type="ECO:0000259" key="7">
    <source>
        <dbReference type="Pfam" id="PF04261"/>
    </source>
</evidence>
<dbReference type="GO" id="GO:0005829">
    <property type="term" value="C:cytosol"/>
    <property type="evidence" value="ECO:0007669"/>
    <property type="project" value="TreeGrafter"/>
</dbReference>
<dbReference type="NCBIfam" id="TIGR01413">
    <property type="entry name" value="Dyp_perox_fam"/>
    <property type="match status" value="1"/>
</dbReference>
<feature type="domain" description="Dyp-type peroxidase C-terminal" evidence="8">
    <location>
        <begin position="152"/>
        <end position="314"/>
    </location>
</feature>
<dbReference type="PANTHER" id="PTHR30521">
    <property type="entry name" value="DEFERROCHELATASE/PEROXIDASE"/>
    <property type="match status" value="1"/>
</dbReference>
<dbReference type="PANTHER" id="PTHR30521:SF0">
    <property type="entry name" value="DYP-TYPE PEROXIDASE FAMILY PROTEIN"/>
    <property type="match status" value="1"/>
</dbReference>
<reference evidence="9 10" key="1">
    <citation type="submission" date="2016-10" db="EMBL/GenBank/DDBJ databases">
        <authorList>
            <person name="de Groot N.N."/>
        </authorList>
    </citation>
    <scope>NUCLEOTIDE SEQUENCE [LARGE SCALE GENOMIC DNA]</scope>
    <source>
        <strain evidence="9 10">DSM 10495</strain>
    </source>
</reference>
<proteinExistence type="inferred from homology"/>
<dbReference type="GO" id="GO:0020037">
    <property type="term" value="F:heme binding"/>
    <property type="evidence" value="ECO:0007669"/>
    <property type="project" value="InterPro"/>
</dbReference>
<dbReference type="RefSeq" id="WP_254780486.1">
    <property type="nucleotide sequence ID" value="NZ_FNSN01000003.1"/>
</dbReference>
<comment type="similarity">
    <text evidence="6">Belongs to the DyP-type peroxidase family.</text>
</comment>
<dbReference type="InterPro" id="IPR011008">
    <property type="entry name" value="Dimeric_a/b-barrel"/>
</dbReference>
<dbReference type="PROSITE" id="PS51404">
    <property type="entry name" value="DYP_PEROXIDASE"/>
    <property type="match status" value="1"/>
</dbReference>
<sequence length="377" mass="39810">MTAHSLPSGGGYTEGSITQNVSGPLTRSAVFLVLSVEDDPGALDTVRDVLSDLDGLVKTVGFRDLNGRLSCTVGIGDRIWAPLSGLPKPAELHPFREIVGATHTAVSTPGDLLFHIRSDRQDLCFEFERLLLASLGTSVSTVDEVSGFRYFDARDLLGFIDGTANPVGPDLPESALVGEEDPQFAGGSYVVVQKYLHPISAWQGLTTEQQEKIIGRTKADNIELDDAVHGQKSHKTLATITDENGEHDIVRDNMPFGTPGSGAFGTYFIGYSRHLWVIERMLERMFIGDPPGLHDRLLDFSTAETGTTFFVPTAGMLAALDDTAAAAEAPVPPAEGNVPAVAEPVVVVPEAAVPATAAAAPAAGSLGIGSLRNAPTP</sequence>
<protein>
    <submittedName>
        <fullName evidence="9">Putative iron-dependent peroxidase</fullName>
    </submittedName>
</protein>
<feature type="domain" description="Dyp-type peroxidase N-terminal" evidence="7">
    <location>
        <begin position="21"/>
        <end position="149"/>
    </location>
</feature>
<dbReference type="GO" id="GO:0004601">
    <property type="term" value="F:peroxidase activity"/>
    <property type="evidence" value="ECO:0007669"/>
    <property type="project" value="UniProtKB-KW"/>
</dbReference>
<dbReference type="Proteomes" id="UP000182652">
    <property type="component" value="Unassembled WGS sequence"/>
</dbReference>
<gene>
    <name evidence="9" type="ORF">SAMN04489745_1281</name>
</gene>
<evidence type="ECO:0000256" key="1">
    <source>
        <dbReference type="ARBA" id="ARBA00001970"/>
    </source>
</evidence>
<keyword evidence="3" id="KW-0479">Metal-binding</keyword>
<evidence type="ECO:0000259" key="8">
    <source>
        <dbReference type="Pfam" id="PF20628"/>
    </source>
</evidence>
<evidence type="ECO:0000256" key="5">
    <source>
        <dbReference type="ARBA" id="ARBA00023004"/>
    </source>
</evidence>
<keyword evidence="10" id="KW-1185">Reference proteome</keyword>
<dbReference type="InterPro" id="IPR048328">
    <property type="entry name" value="Dyp_perox_C"/>
</dbReference>
<evidence type="ECO:0000256" key="2">
    <source>
        <dbReference type="ARBA" id="ARBA00022559"/>
    </source>
</evidence>
<dbReference type="EMBL" id="FNSN01000003">
    <property type="protein sequence ID" value="SEB79995.1"/>
    <property type="molecule type" value="Genomic_DNA"/>
</dbReference>
<evidence type="ECO:0000313" key="9">
    <source>
        <dbReference type="EMBL" id="SEB79995.1"/>
    </source>
</evidence>
<dbReference type="SUPFAM" id="SSF54909">
    <property type="entry name" value="Dimeric alpha+beta barrel"/>
    <property type="match status" value="1"/>
</dbReference>
<evidence type="ECO:0000256" key="6">
    <source>
        <dbReference type="ARBA" id="ARBA00025737"/>
    </source>
</evidence>
<dbReference type="Pfam" id="PF20628">
    <property type="entry name" value="Dyp_perox_C"/>
    <property type="match status" value="1"/>
</dbReference>
<evidence type="ECO:0000256" key="4">
    <source>
        <dbReference type="ARBA" id="ARBA00023002"/>
    </source>
</evidence>
<keyword evidence="4" id="KW-0560">Oxidoreductase</keyword>
<keyword evidence="2 9" id="KW-0575">Peroxidase</keyword>
<organism evidence="9 10">
    <name type="scientific">Arthrobacter woluwensis</name>
    <dbReference type="NCBI Taxonomy" id="156980"/>
    <lineage>
        <taxon>Bacteria</taxon>
        <taxon>Bacillati</taxon>
        <taxon>Actinomycetota</taxon>
        <taxon>Actinomycetes</taxon>
        <taxon>Micrococcales</taxon>
        <taxon>Micrococcaceae</taxon>
        <taxon>Arthrobacter</taxon>
    </lineage>
</organism>
<name>A0A1H4MBS7_9MICC</name>
<evidence type="ECO:0000256" key="3">
    <source>
        <dbReference type="ARBA" id="ARBA00022723"/>
    </source>
</evidence>
<dbReference type="InterPro" id="IPR006314">
    <property type="entry name" value="Dyp_peroxidase"/>
</dbReference>
<accession>A0A1H4MBS7</accession>
<evidence type="ECO:0000313" key="10">
    <source>
        <dbReference type="Proteomes" id="UP000182652"/>
    </source>
</evidence>
<dbReference type="AlphaFoldDB" id="A0A1H4MBS7"/>
<dbReference type="Pfam" id="PF04261">
    <property type="entry name" value="Dyp_perox_N"/>
    <property type="match status" value="1"/>
</dbReference>
<dbReference type="InterPro" id="IPR048327">
    <property type="entry name" value="Dyp_perox_N"/>
</dbReference>
<dbReference type="STRING" id="156980.SAMN04489745_1281"/>